<name>A0A3M7SK25_BRAPC</name>
<organism evidence="1 2">
    <name type="scientific">Brachionus plicatilis</name>
    <name type="common">Marine rotifer</name>
    <name type="synonym">Brachionus muelleri</name>
    <dbReference type="NCBI Taxonomy" id="10195"/>
    <lineage>
        <taxon>Eukaryota</taxon>
        <taxon>Metazoa</taxon>
        <taxon>Spiralia</taxon>
        <taxon>Gnathifera</taxon>
        <taxon>Rotifera</taxon>
        <taxon>Eurotatoria</taxon>
        <taxon>Monogononta</taxon>
        <taxon>Pseudotrocha</taxon>
        <taxon>Ploima</taxon>
        <taxon>Brachionidae</taxon>
        <taxon>Brachionus</taxon>
    </lineage>
</organism>
<keyword evidence="2" id="KW-1185">Reference proteome</keyword>
<proteinExistence type="predicted"/>
<evidence type="ECO:0000313" key="2">
    <source>
        <dbReference type="Proteomes" id="UP000276133"/>
    </source>
</evidence>
<accession>A0A3M7SK25</accession>
<protein>
    <submittedName>
        <fullName evidence="1">Uncharacterized protein</fullName>
    </submittedName>
</protein>
<comment type="caution">
    <text evidence="1">The sequence shown here is derived from an EMBL/GenBank/DDBJ whole genome shotgun (WGS) entry which is preliminary data.</text>
</comment>
<gene>
    <name evidence="1" type="ORF">BpHYR1_001367</name>
</gene>
<dbReference type="AlphaFoldDB" id="A0A3M7SK25"/>
<sequence>MSNSRLTVLKAVKLLFGKIVTIMINKLKKISSTVPNDSTLFLVVMKNFKKQNGIKLVYTILANKKPLENAQ</sequence>
<evidence type="ECO:0000313" key="1">
    <source>
        <dbReference type="EMBL" id="RNA36133.1"/>
    </source>
</evidence>
<dbReference type="EMBL" id="REGN01001231">
    <property type="protein sequence ID" value="RNA36133.1"/>
    <property type="molecule type" value="Genomic_DNA"/>
</dbReference>
<reference evidence="1 2" key="1">
    <citation type="journal article" date="2018" name="Sci. Rep.">
        <title>Genomic signatures of local adaptation to the degree of environmental predictability in rotifers.</title>
        <authorList>
            <person name="Franch-Gras L."/>
            <person name="Hahn C."/>
            <person name="Garcia-Roger E.M."/>
            <person name="Carmona M.J."/>
            <person name="Serra M."/>
            <person name="Gomez A."/>
        </authorList>
    </citation>
    <scope>NUCLEOTIDE SEQUENCE [LARGE SCALE GENOMIC DNA]</scope>
    <source>
        <strain evidence="1">HYR1</strain>
    </source>
</reference>
<dbReference type="Proteomes" id="UP000276133">
    <property type="component" value="Unassembled WGS sequence"/>
</dbReference>